<dbReference type="Pfam" id="PF13490">
    <property type="entry name" value="zf-HC2"/>
    <property type="match status" value="1"/>
</dbReference>
<gene>
    <name evidence="2" type="ORF">GCM10009751_22980</name>
</gene>
<sequence length="240" mass="25373">MCHGVLLPAGGTALRRIRRTKLQTRASTDLSEWAAHRRAVIFAVARQVPAADPVLATRRGLEQLCHEIAVHGVVDRPVDYWHHASVDVARASVEAPLGAPMTAVEHRRAGQPVLVAAPSAEAAAPLEMPPSIRPARPVGAAGRGPARGAAEVPVSDAAECRTTRGAIHDYIRNRLLPSRRKELENHLIDCAECTRAFVDVRESFWLLRAASPVLVVGTLRAPGAVPGAAGRAAVTPGSGG</sequence>
<comment type="caution">
    <text evidence="2">The sequence shown here is derived from an EMBL/GenBank/DDBJ whole genome shotgun (WGS) entry which is preliminary data.</text>
</comment>
<proteinExistence type="predicted"/>
<dbReference type="Proteomes" id="UP001501094">
    <property type="component" value="Unassembled WGS sequence"/>
</dbReference>
<dbReference type="RefSeq" id="WP_344102826.1">
    <property type="nucleotide sequence ID" value="NZ_BAAANL010000004.1"/>
</dbReference>
<protein>
    <recommendedName>
        <fullName evidence="1">Putative zinc-finger domain-containing protein</fullName>
    </recommendedName>
</protein>
<feature type="domain" description="Putative zinc-finger" evidence="1">
    <location>
        <begin position="160"/>
        <end position="193"/>
    </location>
</feature>
<keyword evidence="3" id="KW-1185">Reference proteome</keyword>
<evidence type="ECO:0000259" key="1">
    <source>
        <dbReference type="Pfam" id="PF13490"/>
    </source>
</evidence>
<dbReference type="InterPro" id="IPR027383">
    <property type="entry name" value="Znf_put"/>
</dbReference>
<evidence type="ECO:0000313" key="3">
    <source>
        <dbReference type="Proteomes" id="UP001501094"/>
    </source>
</evidence>
<accession>A0ABN2NEN7</accession>
<name>A0ABN2NEN7_9MICO</name>
<organism evidence="2 3">
    <name type="scientific">Myceligenerans crystallogenes</name>
    <dbReference type="NCBI Taxonomy" id="316335"/>
    <lineage>
        <taxon>Bacteria</taxon>
        <taxon>Bacillati</taxon>
        <taxon>Actinomycetota</taxon>
        <taxon>Actinomycetes</taxon>
        <taxon>Micrococcales</taxon>
        <taxon>Promicromonosporaceae</taxon>
        <taxon>Myceligenerans</taxon>
    </lineage>
</organism>
<dbReference type="EMBL" id="BAAANL010000004">
    <property type="protein sequence ID" value="GAA1864306.1"/>
    <property type="molecule type" value="Genomic_DNA"/>
</dbReference>
<evidence type="ECO:0000313" key="2">
    <source>
        <dbReference type="EMBL" id="GAA1864306.1"/>
    </source>
</evidence>
<reference evidence="2 3" key="1">
    <citation type="journal article" date="2019" name="Int. J. Syst. Evol. Microbiol.">
        <title>The Global Catalogue of Microorganisms (GCM) 10K type strain sequencing project: providing services to taxonomists for standard genome sequencing and annotation.</title>
        <authorList>
            <consortium name="The Broad Institute Genomics Platform"/>
            <consortium name="The Broad Institute Genome Sequencing Center for Infectious Disease"/>
            <person name="Wu L."/>
            <person name="Ma J."/>
        </authorList>
    </citation>
    <scope>NUCLEOTIDE SEQUENCE [LARGE SCALE GENOMIC DNA]</scope>
    <source>
        <strain evidence="2 3">JCM 14326</strain>
    </source>
</reference>